<feature type="transmembrane region" description="Helical" evidence="14">
    <location>
        <begin position="143"/>
        <end position="170"/>
    </location>
</feature>
<evidence type="ECO:0000256" key="5">
    <source>
        <dbReference type="ARBA" id="ARBA00022475"/>
    </source>
</evidence>
<feature type="transmembrane region" description="Helical" evidence="14">
    <location>
        <begin position="104"/>
        <end position="122"/>
    </location>
</feature>
<evidence type="ECO:0000256" key="8">
    <source>
        <dbReference type="ARBA" id="ARBA00022989"/>
    </source>
</evidence>
<evidence type="ECO:0000256" key="13">
    <source>
        <dbReference type="ARBA" id="ARBA00047594"/>
    </source>
</evidence>
<comment type="subcellular location">
    <subcellularLocation>
        <location evidence="1 14">Cell membrane</location>
        <topology evidence="1 14">Multi-pass membrane protein</topology>
    </subcellularLocation>
</comment>
<comment type="miscellaneous">
    <text evidence="14">Bacitracin is thought to be involved in the inhibition of peptidoglycan synthesis by sequestering undecaprenyl diphosphate, thereby reducing the pool of lipid carrier available.</text>
</comment>
<evidence type="ECO:0000313" key="15">
    <source>
        <dbReference type="EMBL" id="OHA58112.1"/>
    </source>
</evidence>
<dbReference type="Pfam" id="PF02673">
    <property type="entry name" value="BacA"/>
    <property type="match status" value="1"/>
</dbReference>
<feature type="transmembrane region" description="Helical" evidence="14">
    <location>
        <begin position="176"/>
        <end position="198"/>
    </location>
</feature>
<keyword evidence="14" id="KW-0573">Peptidoglycan synthesis</keyword>
<comment type="similarity">
    <text evidence="2 14">Belongs to the UppP family.</text>
</comment>
<dbReference type="GO" id="GO:0009252">
    <property type="term" value="P:peptidoglycan biosynthetic process"/>
    <property type="evidence" value="ECO:0007669"/>
    <property type="project" value="UniProtKB-KW"/>
</dbReference>
<evidence type="ECO:0000256" key="1">
    <source>
        <dbReference type="ARBA" id="ARBA00004651"/>
    </source>
</evidence>
<dbReference type="HAMAP" id="MF_01006">
    <property type="entry name" value="Undec_diphosphatase"/>
    <property type="match status" value="1"/>
</dbReference>
<feature type="transmembrane region" description="Helical" evidence="14">
    <location>
        <begin position="74"/>
        <end position="92"/>
    </location>
</feature>
<dbReference type="GO" id="GO:0050380">
    <property type="term" value="F:undecaprenyl-diphosphatase activity"/>
    <property type="evidence" value="ECO:0007669"/>
    <property type="project" value="UniProtKB-UniRule"/>
</dbReference>
<evidence type="ECO:0000256" key="11">
    <source>
        <dbReference type="ARBA" id="ARBA00032707"/>
    </source>
</evidence>
<dbReference type="InterPro" id="IPR003824">
    <property type="entry name" value="UppP"/>
</dbReference>
<comment type="function">
    <text evidence="14">Catalyzes the dephosphorylation of undecaprenyl diphosphate (UPP). Confers resistance to bacitracin.</text>
</comment>
<accession>A0A1G2QDQ9</accession>
<dbReference type="AlphaFoldDB" id="A0A1G2QDQ9"/>
<feature type="transmembrane region" description="Helical" evidence="14">
    <location>
        <begin position="7"/>
        <end position="29"/>
    </location>
</feature>
<dbReference type="GO" id="GO:0071555">
    <property type="term" value="P:cell wall organization"/>
    <property type="evidence" value="ECO:0007669"/>
    <property type="project" value="UniProtKB-KW"/>
</dbReference>
<evidence type="ECO:0000256" key="4">
    <source>
        <dbReference type="ARBA" id="ARBA00021581"/>
    </source>
</evidence>
<dbReference type="GO" id="GO:0008360">
    <property type="term" value="P:regulation of cell shape"/>
    <property type="evidence" value="ECO:0007669"/>
    <property type="project" value="UniProtKB-KW"/>
</dbReference>
<evidence type="ECO:0000256" key="7">
    <source>
        <dbReference type="ARBA" id="ARBA00022801"/>
    </source>
</evidence>
<dbReference type="GO" id="GO:0046677">
    <property type="term" value="P:response to antibiotic"/>
    <property type="evidence" value="ECO:0007669"/>
    <property type="project" value="UniProtKB-UniRule"/>
</dbReference>
<evidence type="ECO:0000313" key="16">
    <source>
        <dbReference type="Proteomes" id="UP000177043"/>
    </source>
</evidence>
<evidence type="ECO:0000256" key="14">
    <source>
        <dbReference type="HAMAP-Rule" id="MF_01006"/>
    </source>
</evidence>
<dbReference type="NCBIfam" id="TIGR00753">
    <property type="entry name" value="undec_PP_bacA"/>
    <property type="match status" value="1"/>
</dbReference>
<name>A0A1G2QDQ9_9BACT</name>
<keyword evidence="10 14" id="KW-0046">Antibiotic resistance</keyword>
<keyword evidence="7 14" id="KW-0378">Hydrolase</keyword>
<evidence type="ECO:0000256" key="12">
    <source>
        <dbReference type="ARBA" id="ARBA00032932"/>
    </source>
</evidence>
<feature type="transmembrane region" description="Helical" evidence="14">
    <location>
        <begin position="239"/>
        <end position="257"/>
    </location>
</feature>
<dbReference type="Proteomes" id="UP000177043">
    <property type="component" value="Unassembled WGS sequence"/>
</dbReference>
<dbReference type="GO" id="GO:0005886">
    <property type="term" value="C:plasma membrane"/>
    <property type="evidence" value="ECO:0007669"/>
    <property type="project" value="UniProtKB-SubCell"/>
</dbReference>
<dbReference type="EMBL" id="MHTJ01000005">
    <property type="protein sequence ID" value="OHA58112.1"/>
    <property type="molecule type" value="Genomic_DNA"/>
</dbReference>
<evidence type="ECO:0000256" key="2">
    <source>
        <dbReference type="ARBA" id="ARBA00010621"/>
    </source>
</evidence>
<keyword evidence="14" id="KW-0133">Cell shape</keyword>
<sequence>MSIWQVIILSIVEGLTEFLPISSTAHLMVGAHLLGLPNSDFIKSFEIFIQLGAILAVVMVYWRRLVSNFGLIKKVLLAFIPTALIGFLAYPFVKNILLESLSTVAWALFIGGLILILFEWWYEKTQGKEAGRSLDSLTYGECLVLGLVQSLAIIPGVSRAGATIVGGLGLGFSRRAIVEFSFLLALPTMIAATGYDLLKGGLNFGGNETSVLFSGFLLSFLFAWVAVKWLIGFIEQHSFVWFGVYRIVLAILIVLLIL</sequence>
<keyword evidence="14" id="KW-0961">Cell wall biogenesis/degradation</keyword>
<dbReference type="PANTHER" id="PTHR30622:SF3">
    <property type="entry name" value="UNDECAPRENYL-DIPHOSPHATASE"/>
    <property type="match status" value="1"/>
</dbReference>
<keyword evidence="8 14" id="KW-1133">Transmembrane helix</keyword>
<organism evidence="15 16">
    <name type="scientific">Candidatus Vogelbacteria bacterium RIFOXYD1_FULL_44_32</name>
    <dbReference type="NCBI Taxonomy" id="1802438"/>
    <lineage>
        <taxon>Bacteria</taxon>
        <taxon>Candidatus Vogeliibacteriota</taxon>
    </lineage>
</organism>
<dbReference type="PANTHER" id="PTHR30622">
    <property type="entry name" value="UNDECAPRENYL-DIPHOSPHATASE"/>
    <property type="match status" value="1"/>
</dbReference>
<feature type="transmembrane region" description="Helical" evidence="14">
    <location>
        <begin position="210"/>
        <end position="227"/>
    </location>
</feature>
<reference evidence="15 16" key="1">
    <citation type="journal article" date="2016" name="Nat. Commun.">
        <title>Thousands of microbial genomes shed light on interconnected biogeochemical processes in an aquifer system.</title>
        <authorList>
            <person name="Anantharaman K."/>
            <person name="Brown C.T."/>
            <person name="Hug L.A."/>
            <person name="Sharon I."/>
            <person name="Castelle C.J."/>
            <person name="Probst A.J."/>
            <person name="Thomas B.C."/>
            <person name="Singh A."/>
            <person name="Wilkins M.J."/>
            <person name="Karaoz U."/>
            <person name="Brodie E.L."/>
            <person name="Williams K.H."/>
            <person name="Hubbard S.S."/>
            <person name="Banfield J.F."/>
        </authorList>
    </citation>
    <scope>NUCLEOTIDE SEQUENCE [LARGE SCALE GENOMIC DNA]</scope>
</reference>
<evidence type="ECO:0000256" key="10">
    <source>
        <dbReference type="ARBA" id="ARBA00023251"/>
    </source>
</evidence>
<comment type="caution">
    <text evidence="15">The sequence shown here is derived from an EMBL/GenBank/DDBJ whole genome shotgun (WGS) entry which is preliminary data.</text>
</comment>
<keyword evidence="6 14" id="KW-0812">Transmembrane</keyword>
<evidence type="ECO:0000256" key="9">
    <source>
        <dbReference type="ARBA" id="ARBA00023136"/>
    </source>
</evidence>
<keyword evidence="5 14" id="KW-1003">Cell membrane</keyword>
<keyword evidence="9 14" id="KW-0472">Membrane</keyword>
<gene>
    <name evidence="14" type="primary">uppP</name>
    <name evidence="15" type="ORF">A2571_03680</name>
</gene>
<evidence type="ECO:0000256" key="6">
    <source>
        <dbReference type="ARBA" id="ARBA00022692"/>
    </source>
</evidence>
<feature type="transmembrane region" description="Helical" evidence="14">
    <location>
        <begin position="41"/>
        <end position="62"/>
    </location>
</feature>
<evidence type="ECO:0000256" key="3">
    <source>
        <dbReference type="ARBA" id="ARBA00012374"/>
    </source>
</evidence>
<dbReference type="EC" id="3.6.1.27" evidence="3 14"/>
<dbReference type="STRING" id="1802438.A2571_03680"/>
<comment type="catalytic activity">
    <reaction evidence="13 14">
        <text>di-trans,octa-cis-undecaprenyl diphosphate + H2O = di-trans,octa-cis-undecaprenyl phosphate + phosphate + H(+)</text>
        <dbReference type="Rhea" id="RHEA:28094"/>
        <dbReference type="ChEBI" id="CHEBI:15377"/>
        <dbReference type="ChEBI" id="CHEBI:15378"/>
        <dbReference type="ChEBI" id="CHEBI:43474"/>
        <dbReference type="ChEBI" id="CHEBI:58405"/>
        <dbReference type="ChEBI" id="CHEBI:60392"/>
        <dbReference type="EC" id="3.6.1.27"/>
    </reaction>
</comment>
<proteinExistence type="inferred from homology"/>
<protein>
    <recommendedName>
        <fullName evidence="4 14">Undecaprenyl-diphosphatase</fullName>
        <ecNumber evidence="3 14">3.6.1.27</ecNumber>
    </recommendedName>
    <alternativeName>
        <fullName evidence="12 14">Bacitracin resistance protein</fullName>
    </alternativeName>
    <alternativeName>
        <fullName evidence="11 14">Undecaprenyl pyrophosphate phosphatase</fullName>
    </alternativeName>
</protein>